<keyword evidence="1" id="KW-0812">Transmembrane</keyword>
<evidence type="ECO:0000256" key="1">
    <source>
        <dbReference type="SAM" id="Phobius"/>
    </source>
</evidence>
<feature type="transmembrane region" description="Helical" evidence="1">
    <location>
        <begin position="64"/>
        <end position="83"/>
    </location>
</feature>
<dbReference type="EMBL" id="BJYT01000004">
    <property type="protein sequence ID" value="GEO08852.1"/>
    <property type="molecule type" value="Genomic_DNA"/>
</dbReference>
<evidence type="ECO:0000313" key="3">
    <source>
        <dbReference type="Proteomes" id="UP000321513"/>
    </source>
</evidence>
<protein>
    <submittedName>
        <fullName evidence="2">Uncharacterized protein</fullName>
    </submittedName>
</protein>
<dbReference type="RefSeq" id="WP_147202916.1">
    <property type="nucleotide sequence ID" value="NZ_BJYT01000004.1"/>
</dbReference>
<feature type="transmembrane region" description="Helical" evidence="1">
    <location>
        <begin position="118"/>
        <end position="140"/>
    </location>
</feature>
<feature type="transmembrane region" description="Helical" evidence="1">
    <location>
        <begin position="23"/>
        <end position="44"/>
    </location>
</feature>
<gene>
    <name evidence="2" type="ORF">SAE01_13480</name>
</gene>
<organism evidence="2 3">
    <name type="scientific">Segetibacter aerophilus</name>
    <dbReference type="NCBI Taxonomy" id="670293"/>
    <lineage>
        <taxon>Bacteria</taxon>
        <taxon>Pseudomonadati</taxon>
        <taxon>Bacteroidota</taxon>
        <taxon>Chitinophagia</taxon>
        <taxon>Chitinophagales</taxon>
        <taxon>Chitinophagaceae</taxon>
        <taxon>Segetibacter</taxon>
    </lineage>
</organism>
<dbReference type="AlphaFoldDB" id="A0A512BA59"/>
<feature type="transmembrane region" description="Helical" evidence="1">
    <location>
        <begin position="90"/>
        <end position="112"/>
    </location>
</feature>
<reference evidence="2 3" key="1">
    <citation type="submission" date="2019-07" db="EMBL/GenBank/DDBJ databases">
        <title>Whole genome shotgun sequence of Segetibacter aerophilus NBRC 106135.</title>
        <authorList>
            <person name="Hosoyama A."/>
            <person name="Uohara A."/>
            <person name="Ohji S."/>
            <person name="Ichikawa N."/>
        </authorList>
    </citation>
    <scope>NUCLEOTIDE SEQUENCE [LARGE SCALE GENOMIC DNA]</scope>
    <source>
        <strain evidence="2 3">NBRC 106135</strain>
    </source>
</reference>
<comment type="caution">
    <text evidence="2">The sequence shown here is derived from an EMBL/GenBank/DDBJ whole genome shotgun (WGS) entry which is preliminary data.</text>
</comment>
<sequence>MNPGDNLNRDIKTEKANSFYKKFFLFAAFWNVGAGLLGVVSLAFNIKLFYNVVDYSADYLFKIHYYNFWLFILIMGIGFYFVSRDVRQNYAMAIVGVLGKTAAVGVWLYYYFLGQATYMVLVAGAGDMLLVLVFIVYLSFTLKNYKNPSTLNQKYQL</sequence>
<dbReference type="Proteomes" id="UP000321513">
    <property type="component" value="Unassembled WGS sequence"/>
</dbReference>
<evidence type="ECO:0000313" key="2">
    <source>
        <dbReference type="EMBL" id="GEO08852.1"/>
    </source>
</evidence>
<keyword evidence="1" id="KW-1133">Transmembrane helix</keyword>
<keyword evidence="1" id="KW-0472">Membrane</keyword>
<keyword evidence="3" id="KW-1185">Reference proteome</keyword>
<accession>A0A512BA59</accession>
<name>A0A512BA59_9BACT</name>
<proteinExistence type="predicted"/>